<protein>
    <submittedName>
        <fullName evidence="8">TonB-dependent receptor</fullName>
    </submittedName>
</protein>
<comment type="subcellular location">
    <subcellularLocation>
        <location evidence="1">Cell outer membrane</location>
    </subcellularLocation>
</comment>
<dbReference type="Pfam" id="PF07660">
    <property type="entry name" value="STN"/>
    <property type="match status" value="1"/>
</dbReference>
<keyword evidence="9" id="KW-1185">Reference proteome</keyword>
<sequence length="972" mass="106696">MHCRGSGYLAGYLACLLTLAAAGAAAAADIDTGAKTEEEKKSDFTIPPQPLGDALLAFSRLRQQTVLFNPALVAGLSSPAVNGRLAPAEAMARLLQDSGLEATHTEQGWLVRTAKSDSADPPADIRDDPPLEEVVATGEYRRSLQSALALKRDADQHLDILLSGEIGKSPGGNIADALGRNTGVSVVRDRGQALFVSIRGLPTRFNRLTLNGNPVATNENVRTSGQYGRQFHFDTLPPELVSAVEVKKSPRAADDEGSIGGSVNIRTFRPLDIGHNKLDLHFSAGESRLAQRRDPHFSLIANWVNTAGDLGIFLAGTRSRLNLRQDRVMNFGWQQLGAEQNPFPGREGALMSPGSIRPTLEQERRERSGLSFAVQRESESGTAWALNFLQLQQDIDYREYSYSADYDIAALNPDSIGLRGEAIVTGATDAGSVQIGRETAGLVDLGRALDFTLEGDWNRDWSYTLSAAASDAESYNDDPIRRTRLQREDNTAIGFELPGADSERLPQLDYPDLSLLDAAAFPGRRLEWRRNDTRDSNYSAALSTTRDIDRGFISNLQTGIKMQRRMRDYRRTDAIITGGIEGEYFPPDHFGTLAVDDFLSSADSGLPQQWLVPDESLFWRHVDADTIADNLLSEQNRVNSYSVDETVGAAYAQLDLDGAGWRGNIGLRYAETRHRARGHRLDSRADTAEPVSHSARYGQLLPAANLAVELPGQSLWRIGAARTLKRPDLQDLAPRLTLNSGEEKTAEGGNPQLNAVTAWQLDTGIEFYLPGAAGTQGGMIGVGAFYKSLDGFIHRDIAPAEIDGETYKLTTRVNGGRAQVSGLELDYRQNMHWLPPPWNRLGAQANLTLSDSRAHYQRENGTVQDQLEDVARRTFNFGIFYDSPKLTSRLQYSWRDDSLSEPDDGNRSARNSRDFGTLDAYLSLSLNDHIGLFLEGINLTGAAEREYVTGGEFAGYSYYGRRISAGVKLHFE</sequence>
<evidence type="ECO:0000256" key="5">
    <source>
        <dbReference type="SAM" id="MobiDB-lite"/>
    </source>
</evidence>
<feature type="chain" id="PRO_5046912676" evidence="6">
    <location>
        <begin position="28"/>
        <end position="972"/>
    </location>
</feature>
<dbReference type="Gene3D" id="2.40.170.20">
    <property type="entry name" value="TonB-dependent receptor, beta-barrel domain"/>
    <property type="match status" value="1"/>
</dbReference>
<keyword evidence="4" id="KW-0998">Cell outer membrane</keyword>
<dbReference type="NCBIfam" id="TIGR01782">
    <property type="entry name" value="TonB-Xanth-Caul"/>
    <property type="match status" value="1"/>
</dbReference>
<dbReference type="EMBL" id="JBHUJD010000007">
    <property type="protein sequence ID" value="MFD2310167.1"/>
    <property type="molecule type" value="Genomic_DNA"/>
</dbReference>
<dbReference type="PANTHER" id="PTHR40980">
    <property type="entry name" value="PLUG DOMAIN-CONTAINING PROTEIN"/>
    <property type="match status" value="1"/>
</dbReference>
<dbReference type="PANTHER" id="PTHR40980:SF3">
    <property type="entry name" value="TONB-DEPENDENT RECEPTOR-LIKE BETA-BARREL DOMAIN-CONTAINING PROTEIN"/>
    <property type="match status" value="1"/>
</dbReference>
<dbReference type="InterPro" id="IPR041700">
    <property type="entry name" value="OMP_b-brl_3"/>
</dbReference>
<evidence type="ECO:0000256" key="6">
    <source>
        <dbReference type="SAM" id="SignalP"/>
    </source>
</evidence>
<dbReference type="RefSeq" id="WP_265721442.1">
    <property type="nucleotide sequence ID" value="NZ_JAPIVK010000011.1"/>
</dbReference>
<evidence type="ECO:0000313" key="9">
    <source>
        <dbReference type="Proteomes" id="UP001597425"/>
    </source>
</evidence>
<organism evidence="8 9">
    <name type="scientific">Microbulbifer halophilus</name>
    <dbReference type="NCBI Taxonomy" id="453963"/>
    <lineage>
        <taxon>Bacteria</taxon>
        <taxon>Pseudomonadati</taxon>
        <taxon>Pseudomonadota</taxon>
        <taxon>Gammaproteobacteria</taxon>
        <taxon>Cellvibrionales</taxon>
        <taxon>Microbulbiferaceae</taxon>
        <taxon>Microbulbifer</taxon>
    </lineage>
</organism>
<feature type="domain" description="Secretin/TonB short N-terminal" evidence="7">
    <location>
        <begin position="64"/>
        <end position="114"/>
    </location>
</feature>
<feature type="compositionally biased region" description="Basic and acidic residues" evidence="5">
    <location>
        <begin position="114"/>
        <end position="129"/>
    </location>
</feature>
<evidence type="ECO:0000256" key="4">
    <source>
        <dbReference type="ARBA" id="ARBA00023237"/>
    </source>
</evidence>
<evidence type="ECO:0000256" key="2">
    <source>
        <dbReference type="ARBA" id="ARBA00022448"/>
    </source>
</evidence>
<keyword evidence="3" id="KW-0472">Membrane</keyword>
<dbReference type="SUPFAM" id="SSF56935">
    <property type="entry name" value="Porins"/>
    <property type="match status" value="1"/>
</dbReference>
<evidence type="ECO:0000259" key="7">
    <source>
        <dbReference type="SMART" id="SM00965"/>
    </source>
</evidence>
<proteinExistence type="predicted"/>
<dbReference type="Gene3D" id="2.170.130.10">
    <property type="entry name" value="TonB-dependent receptor, plug domain"/>
    <property type="match status" value="1"/>
</dbReference>
<keyword evidence="8" id="KW-0675">Receptor</keyword>
<keyword evidence="6" id="KW-0732">Signal</keyword>
<dbReference type="Pfam" id="PF07715">
    <property type="entry name" value="Plug"/>
    <property type="match status" value="1"/>
</dbReference>
<evidence type="ECO:0000313" key="8">
    <source>
        <dbReference type="EMBL" id="MFD2310167.1"/>
    </source>
</evidence>
<accession>A0ABW5EA44</accession>
<reference evidence="9" key="1">
    <citation type="journal article" date="2019" name="Int. J. Syst. Evol. Microbiol.">
        <title>The Global Catalogue of Microorganisms (GCM) 10K type strain sequencing project: providing services to taxonomists for standard genome sequencing and annotation.</title>
        <authorList>
            <consortium name="The Broad Institute Genomics Platform"/>
            <consortium name="The Broad Institute Genome Sequencing Center for Infectious Disease"/>
            <person name="Wu L."/>
            <person name="Ma J."/>
        </authorList>
    </citation>
    <scope>NUCLEOTIDE SEQUENCE [LARGE SCALE GENOMIC DNA]</scope>
    <source>
        <strain evidence="9">KCTC 12848</strain>
    </source>
</reference>
<dbReference type="SMART" id="SM00965">
    <property type="entry name" value="STN"/>
    <property type="match status" value="1"/>
</dbReference>
<dbReference type="Pfam" id="PF14905">
    <property type="entry name" value="OMP_b-brl_3"/>
    <property type="match status" value="1"/>
</dbReference>
<dbReference type="InterPro" id="IPR037066">
    <property type="entry name" value="Plug_dom_sf"/>
</dbReference>
<name>A0ABW5EA44_9GAMM</name>
<dbReference type="InterPro" id="IPR012910">
    <property type="entry name" value="Plug_dom"/>
</dbReference>
<dbReference type="InterPro" id="IPR036942">
    <property type="entry name" value="Beta-barrel_TonB_sf"/>
</dbReference>
<comment type="caution">
    <text evidence="8">The sequence shown here is derived from an EMBL/GenBank/DDBJ whole genome shotgun (WGS) entry which is preliminary data.</text>
</comment>
<feature type="signal peptide" evidence="6">
    <location>
        <begin position="1"/>
        <end position="27"/>
    </location>
</feature>
<dbReference type="Gene3D" id="3.55.50.30">
    <property type="match status" value="1"/>
</dbReference>
<keyword evidence="2" id="KW-0813">Transport</keyword>
<evidence type="ECO:0000256" key="3">
    <source>
        <dbReference type="ARBA" id="ARBA00023136"/>
    </source>
</evidence>
<dbReference type="InterPro" id="IPR011662">
    <property type="entry name" value="Secretin/TonB_short_N"/>
</dbReference>
<feature type="region of interest" description="Disordered" evidence="5">
    <location>
        <begin position="111"/>
        <end position="130"/>
    </location>
</feature>
<dbReference type="Proteomes" id="UP001597425">
    <property type="component" value="Unassembled WGS sequence"/>
</dbReference>
<dbReference type="InterPro" id="IPR010104">
    <property type="entry name" value="TonB_rcpt_bac"/>
</dbReference>
<gene>
    <name evidence="8" type="ORF">ACFSKX_07020</name>
</gene>
<evidence type="ECO:0000256" key="1">
    <source>
        <dbReference type="ARBA" id="ARBA00004442"/>
    </source>
</evidence>